<feature type="transmembrane region" description="Helical" evidence="1">
    <location>
        <begin position="88"/>
        <end position="107"/>
    </location>
</feature>
<accession>A0ABQ8GJN0</accession>
<comment type="caution">
    <text evidence="2">The sequence shown here is derived from an EMBL/GenBank/DDBJ whole genome shotgun (WGS) entry which is preliminary data.</text>
</comment>
<feature type="transmembrane region" description="Helical" evidence="1">
    <location>
        <begin position="9"/>
        <end position="27"/>
    </location>
</feature>
<gene>
    <name evidence="2" type="ORF">B0J12DRAFT_425609</name>
</gene>
<keyword evidence="1" id="KW-1133">Transmembrane helix</keyword>
<protein>
    <submittedName>
        <fullName evidence="2">Uncharacterized protein</fullName>
    </submittedName>
</protein>
<evidence type="ECO:0000256" key="1">
    <source>
        <dbReference type="SAM" id="Phobius"/>
    </source>
</evidence>
<proteinExistence type="predicted"/>
<keyword evidence="3" id="KW-1185">Reference proteome</keyword>
<organism evidence="2 3">
    <name type="scientific">Macrophomina phaseolina</name>
    <dbReference type="NCBI Taxonomy" id="35725"/>
    <lineage>
        <taxon>Eukaryota</taxon>
        <taxon>Fungi</taxon>
        <taxon>Dikarya</taxon>
        <taxon>Ascomycota</taxon>
        <taxon>Pezizomycotina</taxon>
        <taxon>Dothideomycetes</taxon>
        <taxon>Dothideomycetes incertae sedis</taxon>
        <taxon>Botryosphaeriales</taxon>
        <taxon>Botryosphaeriaceae</taxon>
        <taxon>Macrophomina</taxon>
    </lineage>
</organism>
<reference evidence="2 3" key="1">
    <citation type="journal article" date="2021" name="Nat. Commun.">
        <title>Genetic determinants of endophytism in the Arabidopsis root mycobiome.</title>
        <authorList>
            <person name="Mesny F."/>
            <person name="Miyauchi S."/>
            <person name="Thiergart T."/>
            <person name="Pickel B."/>
            <person name="Atanasova L."/>
            <person name="Karlsson M."/>
            <person name="Huettel B."/>
            <person name="Barry K.W."/>
            <person name="Haridas S."/>
            <person name="Chen C."/>
            <person name="Bauer D."/>
            <person name="Andreopoulos W."/>
            <person name="Pangilinan J."/>
            <person name="LaButti K."/>
            <person name="Riley R."/>
            <person name="Lipzen A."/>
            <person name="Clum A."/>
            <person name="Drula E."/>
            <person name="Henrissat B."/>
            <person name="Kohler A."/>
            <person name="Grigoriev I.V."/>
            <person name="Martin F.M."/>
            <person name="Hacquard S."/>
        </authorList>
    </citation>
    <scope>NUCLEOTIDE SEQUENCE [LARGE SCALE GENOMIC DNA]</scope>
    <source>
        <strain evidence="2 3">MPI-SDFR-AT-0080</strain>
    </source>
</reference>
<dbReference type="EMBL" id="JAGTJR010000008">
    <property type="protein sequence ID" value="KAH7055628.1"/>
    <property type="molecule type" value="Genomic_DNA"/>
</dbReference>
<keyword evidence="1" id="KW-0812">Transmembrane</keyword>
<feature type="transmembrane region" description="Helical" evidence="1">
    <location>
        <begin position="61"/>
        <end position="82"/>
    </location>
</feature>
<keyword evidence="1" id="KW-0472">Membrane</keyword>
<evidence type="ECO:0000313" key="2">
    <source>
        <dbReference type="EMBL" id="KAH7055628.1"/>
    </source>
</evidence>
<name>A0ABQ8GJN0_9PEZI</name>
<evidence type="ECO:0000313" key="3">
    <source>
        <dbReference type="Proteomes" id="UP000774617"/>
    </source>
</evidence>
<dbReference type="Proteomes" id="UP000774617">
    <property type="component" value="Unassembled WGS sequence"/>
</dbReference>
<sequence>MNLCRWPGMLCYAGLFVFFFFSFLYFLRTGGCFFFYCFCLTFQVLSRFNRQKFFCWRTLAWCLLSAGRFPFAVIVAFLNFGLPFYLGLFPWFCALSFVCAGSFQSAGHSPLCLGRLY</sequence>